<dbReference type="GO" id="GO:0031124">
    <property type="term" value="P:mRNA 3'-end processing"/>
    <property type="evidence" value="ECO:0007669"/>
    <property type="project" value="InterPro"/>
</dbReference>
<protein>
    <submittedName>
        <fullName evidence="3">Pre-mRNA cleavage complex 2 protein Pcf11</fullName>
    </submittedName>
</protein>
<keyword evidence="4" id="KW-1185">Reference proteome</keyword>
<dbReference type="GO" id="GO:0003729">
    <property type="term" value="F:mRNA binding"/>
    <property type="evidence" value="ECO:0007669"/>
    <property type="project" value="InterPro"/>
</dbReference>
<sequence length="555" mass="62632">MSERQQMQYSECNQFSTSITYSPSNRYQPEILRALIYAYGKEESQECPSSKPLLVEQMDRNCVDNNVWSKPWQNTEEEEFDWEALKSNIVHHSGNKSSLPSTVGFSNEIPVVAASATLSEQNGSKGWPSSGSQLPPLHDSSAMALKYIPLKITAISFIQIKHSLVSSQFHDAMKVSQHRYNSSQHIFSKSYENPNGVRHAGPIMVSGIPSNVKPHSPVVPASSETTHSLNQNVTRSAIMKHAVNSSLIVPAQSIGAFENKDANATHMNQFPNKLPAQVSSDQKHHWETPHPMFFPSQDPSTSQYSHGMSFLNTLPSPLPSITNYPFHPRVLSQMMIPRPDVEDTDLHTSQISHAVISSDKPLPPQNSIGTEFKAGNLKVPLESVVNCLYADLPRQCRSCGLRFRSQEEHRSHMDWHVTKNRRQRLCRQWFVSSRMWLSGAEAVGTKSVPAFFPTETKEETKDEEEWAVPAEDEQIACALCKEPFDKFYSDEMDDWVYRGAAYLYQPTGKLATTLDRSELGPIIHAKCRSQPRMPHSQHLGKDDYEEGYSSKRMRI</sequence>
<gene>
    <name evidence="3" type="ORF">DEO72_LG9g3402</name>
</gene>
<feature type="domain" description="C2H2-type" evidence="2">
    <location>
        <begin position="396"/>
        <end position="416"/>
    </location>
</feature>
<dbReference type="GO" id="GO:0000993">
    <property type="term" value="F:RNA polymerase II complex binding"/>
    <property type="evidence" value="ECO:0007669"/>
    <property type="project" value="InterPro"/>
</dbReference>
<dbReference type="PROSITE" id="PS00028">
    <property type="entry name" value="ZINC_FINGER_C2H2_1"/>
    <property type="match status" value="1"/>
</dbReference>
<evidence type="ECO:0000256" key="1">
    <source>
        <dbReference type="SAM" id="MobiDB-lite"/>
    </source>
</evidence>
<proteinExistence type="predicted"/>
<evidence type="ECO:0000259" key="2">
    <source>
        <dbReference type="PROSITE" id="PS00028"/>
    </source>
</evidence>
<dbReference type="Pfam" id="PF23228">
    <property type="entry name" value="zf_PCFS4"/>
    <property type="match status" value="1"/>
</dbReference>
<accession>A0A4D6N3K7</accession>
<dbReference type="PANTHER" id="PTHR15921">
    <property type="entry name" value="PRE-MRNA CLEAVAGE COMPLEX II"/>
    <property type="match status" value="1"/>
</dbReference>
<reference evidence="3 4" key="1">
    <citation type="submission" date="2019-04" db="EMBL/GenBank/DDBJ databases">
        <title>An improved genome assembly and genetic linkage map for asparagus bean, Vigna unguiculata ssp. sesquipedialis.</title>
        <authorList>
            <person name="Xia Q."/>
            <person name="Zhang R."/>
            <person name="Dong Y."/>
        </authorList>
    </citation>
    <scope>NUCLEOTIDE SEQUENCE [LARGE SCALE GENOMIC DNA]</scope>
    <source>
        <tissue evidence="3">Leaf</tissue>
    </source>
</reference>
<name>A0A4D6N3K7_VIGUN</name>
<dbReference type="GO" id="GO:0006369">
    <property type="term" value="P:termination of RNA polymerase II transcription"/>
    <property type="evidence" value="ECO:0007669"/>
    <property type="project" value="InterPro"/>
</dbReference>
<evidence type="ECO:0000313" key="3">
    <source>
        <dbReference type="EMBL" id="QCE08373.1"/>
    </source>
</evidence>
<dbReference type="InterPro" id="IPR013087">
    <property type="entry name" value="Znf_C2H2_type"/>
</dbReference>
<feature type="region of interest" description="Disordered" evidence="1">
    <location>
        <begin position="530"/>
        <end position="555"/>
    </location>
</feature>
<dbReference type="InterPro" id="IPR045154">
    <property type="entry name" value="PCF11-like"/>
</dbReference>
<dbReference type="InterPro" id="IPR057242">
    <property type="entry name" value="PCFS4-like"/>
</dbReference>
<dbReference type="AlphaFoldDB" id="A0A4D6N3K7"/>
<dbReference type="GO" id="GO:0005737">
    <property type="term" value="C:cytoplasm"/>
    <property type="evidence" value="ECO:0007669"/>
    <property type="project" value="TreeGrafter"/>
</dbReference>
<dbReference type="EMBL" id="CP039353">
    <property type="protein sequence ID" value="QCE08373.1"/>
    <property type="molecule type" value="Genomic_DNA"/>
</dbReference>
<dbReference type="Proteomes" id="UP000501690">
    <property type="component" value="Linkage Group LG9"/>
</dbReference>
<dbReference type="GO" id="GO:0005849">
    <property type="term" value="C:mRNA cleavage factor complex"/>
    <property type="evidence" value="ECO:0007669"/>
    <property type="project" value="TreeGrafter"/>
</dbReference>
<organism evidence="3 4">
    <name type="scientific">Vigna unguiculata</name>
    <name type="common">Cowpea</name>
    <dbReference type="NCBI Taxonomy" id="3917"/>
    <lineage>
        <taxon>Eukaryota</taxon>
        <taxon>Viridiplantae</taxon>
        <taxon>Streptophyta</taxon>
        <taxon>Embryophyta</taxon>
        <taxon>Tracheophyta</taxon>
        <taxon>Spermatophyta</taxon>
        <taxon>Magnoliopsida</taxon>
        <taxon>eudicotyledons</taxon>
        <taxon>Gunneridae</taxon>
        <taxon>Pentapetalae</taxon>
        <taxon>rosids</taxon>
        <taxon>fabids</taxon>
        <taxon>Fabales</taxon>
        <taxon>Fabaceae</taxon>
        <taxon>Papilionoideae</taxon>
        <taxon>50 kb inversion clade</taxon>
        <taxon>NPAAA clade</taxon>
        <taxon>indigoferoid/millettioid clade</taxon>
        <taxon>Phaseoleae</taxon>
        <taxon>Vigna</taxon>
    </lineage>
</organism>
<dbReference type="PANTHER" id="PTHR15921:SF12">
    <property type="entry name" value="POLYADENYLATION AND CLEAVAGE FACTOR HOMOLOG 4"/>
    <property type="match status" value="1"/>
</dbReference>
<evidence type="ECO:0000313" key="4">
    <source>
        <dbReference type="Proteomes" id="UP000501690"/>
    </source>
</evidence>